<protein>
    <submittedName>
        <fullName evidence="4">Mediator of RNA polymerase II transcription subunit 15-like isoform X1</fullName>
    </submittedName>
</protein>
<gene>
    <name evidence="4" type="primary">LOC108739297</name>
</gene>
<dbReference type="InParanoid" id="A0A1W4WXN7"/>
<evidence type="ECO:0000256" key="2">
    <source>
        <dbReference type="SAM" id="MobiDB-lite"/>
    </source>
</evidence>
<dbReference type="Proteomes" id="UP000192223">
    <property type="component" value="Unplaced"/>
</dbReference>
<keyword evidence="1" id="KW-0175">Coiled coil</keyword>
<feature type="compositionally biased region" description="Pro residues" evidence="2">
    <location>
        <begin position="261"/>
        <end position="274"/>
    </location>
</feature>
<dbReference type="FunCoup" id="A0A1W4WXN7">
    <property type="interactions" value="39"/>
</dbReference>
<evidence type="ECO:0000256" key="1">
    <source>
        <dbReference type="SAM" id="Coils"/>
    </source>
</evidence>
<reference evidence="4" key="1">
    <citation type="submission" date="2025-08" db="UniProtKB">
        <authorList>
            <consortium name="RefSeq"/>
        </authorList>
    </citation>
    <scope>IDENTIFICATION</scope>
    <source>
        <tissue evidence="4">Entire body</tissue>
    </source>
</reference>
<dbReference type="AlphaFoldDB" id="A0A1W4WXN7"/>
<sequence>MSSQMINGETEIGKYDMFRFIVIAFCAFALAACSPSAERQEYDSDDTFGSESHHFHNVDGNSGKQGYSQGAGLRAIAQGSADQASIAVQNQKSAAEQAAYVAKNTLAQAANQASATAQAALAGKQVILQGIEQQLQDAQTALEGEEQQLQQAQRSAAVAQQAAQQAMHHVNVLTAALNAAQATSDQAAQAASEAAGELGAQTAMIGAAKQRVATLAEQLHGARIDYEATLAAAQRALQAAQLAQHNAAEAAAIAASGLNKPPQPLPPPPPPPPISGKGGAGVQVGHNELYSISAEGYSGYHRY</sequence>
<dbReference type="InterPro" id="IPR007999">
    <property type="entry name" value="DUF745"/>
</dbReference>
<dbReference type="GeneID" id="108739297"/>
<dbReference type="OrthoDB" id="8197027at2759"/>
<accession>A0A1W4WXN7</accession>
<evidence type="ECO:0000313" key="3">
    <source>
        <dbReference type="Proteomes" id="UP000192223"/>
    </source>
</evidence>
<evidence type="ECO:0000313" key="4">
    <source>
        <dbReference type="RefSeq" id="XP_018328641.1"/>
    </source>
</evidence>
<keyword evidence="3" id="KW-1185">Reference proteome</keyword>
<name>A0A1W4WXN7_AGRPL</name>
<dbReference type="KEGG" id="apln:108739297"/>
<dbReference type="Pfam" id="PF05335">
    <property type="entry name" value="DUF745"/>
    <property type="match status" value="1"/>
</dbReference>
<dbReference type="PANTHER" id="PTHR37161">
    <property type="entry name" value="HDC10475"/>
    <property type="match status" value="1"/>
</dbReference>
<feature type="region of interest" description="Disordered" evidence="2">
    <location>
        <begin position="257"/>
        <end position="282"/>
    </location>
</feature>
<feature type="coiled-coil region" evidence="1">
    <location>
        <begin position="128"/>
        <end position="162"/>
    </location>
</feature>
<proteinExistence type="predicted"/>
<dbReference type="PANTHER" id="PTHR37161:SF3">
    <property type="entry name" value="HDC10475"/>
    <property type="match status" value="1"/>
</dbReference>
<dbReference type="RefSeq" id="XP_018328641.1">
    <property type="nucleotide sequence ID" value="XM_018473139.1"/>
</dbReference>
<organism evidence="3 4">
    <name type="scientific">Agrilus planipennis</name>
    <name type="common">Emerald ash borer</name>
    <name type="synonym">Agrilus marcopoli</name>
    <dbReference type="NCBI Taxonomy" id="224129"/>
    <lineage>
        <taxon>Eukaryota</taxon>
        <taxon>Metazoa</taxon>
        <taxon>Ecdysozoa</taxon>
        <taxon>Arthropoda</taxon>
        <taxon>Hexapoda</taxon>
        <taxon>Insecta</taxon>
        <taxon>Pterygota</taxon>
        <taxon>Neoptera</taxon>
        <taxon>Endopterygota</taxon>
        <taxon>Coleoptera</taxon>
        <taxon>Polyphaga</taxon>
        <taxon>Elateriformia</taxon>
        <taxon>Buprestoidea</taxon>
        <taxon>Buprestidae</taxon>
        <taxon>Agrilinae</taxon>
        <taxon>Agrilus</taxon>
    </lineage>
</organism>
<feature type="region of interest" description="Disordered" evidence="2">
    <location>
        <begin position="40"/>
        <end position="64"/>
    </location>
</feature>